<gene>
    <name evidence="1" type="ORF">LCGC14_2114800</name>
</gene>
<dbReference type="EMBL" id="LAZR01026204">
    <property type="protein sequence ID" value="KKL69456.1"/>
    <property type="molecule type" value="Genomic_DNA"/>
</dbReference>
<accession>A0A0F9ET55</accession>
<protein>
    <submittedName>
        <fullName evidence="1">Uncharacterized protein</fullName>
    </submittedName>
</protein>
<dbReference type="AlphaFoldDB" id="A0A0F9ET55"/>
<name>A0A0F9ET55_9ZZZZ</name>
<feature type="non-terminal residue" evidence="1">
    <location>
        <position position="1"/>
    </location>
</feature>
<proteinExistence type="predicted"/>
<organism evidence="1">
    <name type="scientific">marine sediment metagenome</name>
    <dbReference type="NCBI Taxonomy" id="412755"/>
    <lineage>
        <taxon>unclassified sequences</taxon>
        <taxon>metagenomes</taxon>
        <taxon>ecological metagenomes</taxon>
    </lineage>
</organism>
<reference evidence="1" key="1">
    <citation type="journal article" date="2015" name="Nature">
        <title>Complex archaea that bridge the gap between prokaryotes and eukaryotes.</title>
        <authorList>
            <person name="Spang A."/>
            <person name="Saw J.H."/>
            <person name="Jorgensen S.L."/>
            <person name="Zaremba-Niedzwiedzka K."/>
            <person name="Martijn J."/>
            <person name="Lind A.E."/>
            <person name="van Eijk R."/>
            <person name="Schleper C."/>
            <person name="Guy L."/>
            <person name="Ettema T.J."/>
        </authorList>
    </citation>
    <scope>NUCLEOTIDE SEQUENCE</scope>
</reference>
<comment type="caution">
    <text evidence="1">The sequence shown here is derived from an EMBL/GenBank/DDBJ whole genome shotgun (WGS) entry which is preliminary data.</text>
</comment>
<evidence type="ECO:0000313" key="1">
    <source>
        <dbReference type="EMBL" id="KKL69456.1"/>
    </source>
</evidence>
<sequence>MPQHFASAVVNHVENIKRAAQEEKS</sequence>